<reference evidence="2" key="1">
    <citation type="submission" date="2018-10" db="EMBL/GenBank/DDBJ databases">
        <authorList>
            <consortium name="PulseNet: The National Subtyping Network for Foodborne Disease Surveillance"/>
            <person name="Tarr C.L."/>
            <person name="Trees E."/>
            <person name="Katz L.S."/>
            <person name="Carleton-Romer H.A."/>
            <person name="Stroika S."/>
            <person name="Kucerova Z."/>
            <person name="Roache K.F."/>
            <person name="Sabol A.L."/>
            <person name="Besser J."/>
            <person name="Gerner-Smidt P."/>
        </authorList>
    </citation>
    <scope>NUCLEOTIDE SEQUENCE [LARGE SCALE GENOMIC DNA]</scope>
    <source>
        <strain evidence="2">PNUSAS059279</strain>
    </source>
</reference>
<protein>
    <submittedName>
        <fullName evidence="2">Uncharacterized protein</fullName>
    </submittedName>
</protein>
<organism evidence="2">
    <name type="scientific">Salmonella enterica</name>
    <name type="common">Salmonella choleraesuis</name>
    <dbReference type="NCBI Taxonomy" id="28901"/>
    <lineage>
        <taxon>Bacteria</taxon>
        <taxon>Pseudomonadati</taxon>
        <taxon>Pseudomonadota</taxon>
        <taxon>Gammaproteobacteria</taxon>
        <taxon>Enterobacterales</taxon>
        <taxon>Enterobacteriaceae</taxon>
        <taxon>Salmonella</taxon>
    </lineage>
</organism>
<gene>
    <name evidence="2" type="ORF">ED173_10420</name>
</gene>
<feature type="transmembrane region" description="Helical" evidence="1">
    <location>
        <begin position="45"/>
        <end position="72"/>
    </location>
</feature>
<sequence length="75" mass="8574">MDKVCHGLPDVCGIEGLVYLNLQADVLRKRSLTQPAQRRYREKIALFYILGINILRCNVFSGGIDFAAYLVLFHF</sequence>
<evidence type="ECO:0000313" key="2">
    <source>
        <dbReference type="EMBL" id="MFX63388.1"/>
    </source>
</evidence>
<feature type="non-terminal residue" evidence="2">
    <location>
        <position position="75"/>
    </location>
</feature>
<dbReference type="EMBL" id="RNGN01000028">
    <property type="protein sequence ID" value="MFX63388.1"/>
    <property type="molecule type" value="Genomic_DNA"/>
</dbReference>
<keyword evidence="1" id="KW-1133">Transmembrane helix</keyword>
<accession>A0A3J8T1K4</accession>
<dbReference type="Proteomes" id="UP000885417">
    <property type="component" value="Unassembled WGS sequence"/>
</dbReference>
<comment type="caution">
    <text evidence="2">The sequence shown here is derived from an EMBL/GenBank/DDBJ whole genome shotgun (WGS) entry which is preliminary data.</text>
</comment>
<keyword evidence="1" id="KW-0472">Membrane</keyword>
<name>A0A3J8T1K4_SALER</name>
<keyword evidence="1" id="KW-0812">Transmembrane</keyword>
<proteinExistence type="predicted"/>
<evidence type="ECO:0000256" key="1">
    <source>
        <dbReference type="SAM" id="Phobius"/>
    </source>
</evidence>
<dbReference type="AlphaFoldDB" id="A0A3J8T1K4"/>